<keyword evidence="1" id="KW-1133">Transmembrane helix</keyword>
<keyword evidence="1" id="KW-0812">Transmembrane</keyword>
<dbReference type="OrthoDB" id="528950at2"/>
<evidence type="ECO:0000256" key="1">
    <source>
        <dbReference type="SAM" id="Phobius"/>
    </source>
</evidence>
<protein>
    <submittedName>
        <fullName evidence="2">Uncharacterized protein</fullName>
    </submittedName>
</protein>
<evidence type="ECO:0000313" key="2">
    <source>
        <dbReference type="EMBL" id="BAY82401.1"/>
    </source>
</evidence>
<keyword evidence="1" id="KW-0472">Membrane</keyword>
<dbReference type="AlphaFoldDB" id="A0A1Z4LME2"/>
<keyword evidence="3" id="KW-1185">Reference proteome</keyword>
<sequence length="221" mass="25322">MQTLNTDKNQTNIVPLFAIGTFGLHLFTLLLLMFHGGMLQQVKRKSVPQTLIQLKDGQVITADAKNSLERNQQTIRRFVGEAMTLMFTWSAKQSSTVVWDVTSDLFRNDFRREFAQNFNTFELESPEQNVLVIQNISKPEVIADGKWKVNIFAHRLIFTRGDSLGKSIPFNKQILVEAKDEITPLPRFSTPLNLAVYRLGEARMQIYNICDIEDKNCAIKK</sequence>
<organism evidence="2 3">
    <name type="scientific">Calothrix parasitica NIES-267</name>
    <dbReference type="NCBI Taxonomy" id="1973488"/>
    <lineage>
        <taxon>Bacteria</taxon>
        <taxon>Bacillati</taxon>
        <taxon>Cyanobacteriota</taxon>
        <taxon>Cyanophyceae</taxon>
        <taxon>Nostocales</taxon>
        <taxon>Calotrichaceae</taxon>
        <taxon>Calothrix</taxon>
    </lineage>
</organism>
<reference evidence="2 3" key="1">
    <citation type="submission" date="2017-06" db="EMBL/GenBank/DDBJ databases">
        <title>Genome sequencing of cyanobaciteial culture collection at National Institute for Environmental Studies (NIES).</title>
        <authorList>
            <person name="Hirose Y."/>
            <person name="Shimura Y."/>
            <person name="Fujisawa T."/>
            <person name="Nakamura Y."/>
            <person name="Kawachi M."/>
        </authorList>
    </citation>
    <scope>NUCLEOTIDE SEQUENCE [LARGE SCALE GENOMIC DNA]</scope>
    <source>
        <strain evidence="2 3">NIES-267</strain>
    </source>
</reference>
<evidence type="ECO:0000313" key="3">
    <source>
        <dbReference type="Proteomes" id="UP000218418"/>
    </source>
</evidence>
<accession>A0A1Z4LME2</accession>
<dbReference type="EMBL" id="AP018227">
    <property type="protein sequence ID" value="BAY82401.1"/>
    <property type="molecule type" value="Genomic_DNA"/>
</dbReference>
<dbReference type="Proteomes" id="UP000218418">
    <property type="component" value="Chromosome"/>
</dbReference>
<gene>
    <name evidence="2" type="ORF">NIES267_18810</name>
</gene>
<proteinExistence type="predicted"/>
<name>A0A1Z4LME2_9CYAN</name>
<feature type="transmembrane region" description="Helical" evidence="1">
    <location>
        <begin position="12"/>
        <end position="34"/>
    </location>
</feature>